<dbReference type="PROSITE" id="PS50943">
    <property type="entry name" value="HTH_CROC1"/>
    <property type="match status" value="1"/>
</dbReference>
<dbReference type="Proteomes" id="UP000293342">
    <property type="component" value="Unassembled WGS sequence"/>
</dbReference>
<dbReference type="RefSeq" id="WP_131512537.1">
    <property type="nucleotide sequence ID" value="NZ_SJKD01000001.1"/>
</dbReference>
<evidence type="ECO:0000313" key="3">
    <source>
        <dbReference type="Proteomes" id="UP000293342"/>
    </source>
</evidence>
<dbReference type="AlphaFoldDB" id="A0A4R0K2U2"/>
<dbReference type="SUPFAM" id="SSF47413">
    <property type="entry name" value="lambda repressor-like DNA-binding domains"/>
    <property type="match status" value="1"/>
</dbReference>
<dbReference type="Pfam" id="PF13560">
    <property type="entry name" value="HTH_31"/>
    <property type="match status" value="1"/>
</dbReference>
<evidence type="ECO:0000313" key="2">
    <source>
        <dbReference type="EMBL" id="TCC53620.1"/>
    </source>
</evidence>
<proteinExistence type="predicted"/>
<keyword evidence="3" id="KW-1185">Reference proteome</keyword>
<feature type="domain" description="HTH cro/C1-type" evidence="1">
    <location>
        <begin position="34"/>
        <end position="81"/>
    </location>
</feature>
<dbReference type="SMART" id="SM00530">
    <property type="entry name" value="HTH_XRE"/>
    <property type="match status" value="1"/>
</dbReference>
<sequence length="288" mass="32528">MEYADLSDFLRKRREALQPEDVGMPRGRRRRTPGLRREEVAALASMSADYYSRLEGGRGPQPSAEMLGSIARALRLTLEERDHLYVLAGHGTPPRTTGTCHVDPGMLRILDRLQDTPAMLLNRCGETLAQTPAHVAFAGEQTNYEGMARSEFYRWFADPDSRYLYREPELSTHSRMLVSWLRSVATADGPKSYAASMVRTLRKLSPEFDELWDAHEIGIAHSRTKRFQHPVVGELDLYCEVIDNRDQQQTLVVFTAEPGSESAEKLRLLEVVGSQSMSSGQDFDPELI</sequence>
<dbReference type="PANTHER" id="PTHR35010">
    <property type="entry name" value="BLL4672 PROTEIN-RELATED"/>
    <property type="match status" value="1"/>
</dbReference>
<accession>A0A4R0K2U2</accession>
<dbReference type="Gene3D" id="3.30.450.180">
    <property type="match status" value="1"/>
</dbReference>
<dbReference type="InterPro" id="IPR041413">
    <property type="entry name" value="MLTR_LBD"/>
</dbReference>
<dbReference type="EMBL" id="SJKD01000001">
    <property type="protein sequence ID" value="TCC53620.1"/>
    <property type="molecule type" value="Genomic_DNA"/>
</dbReference>
<dbReference type="OrthoDB" id="3212310at2"/>
<comment type="caution">
    <text evidence="2">The sequence shown here is derived from an EMBL/GenBank/DDBJ whole genome shotgun (WGS) entry which is preliminary data.</text>
</comment>
<dbReference type="PANTHER" id="PTHR35010:SF2">
    <property type="entry name" value="BLL4672 PROTEIN"/>
    <property type="match status" value="1"/>
</dbReference>
<dbReference type="Gene3D" id="1.10.260.40">
    <property type="entry name" value="lambda repressor-like DNA-binding domains"/>
    <property type="match status" value="1"/>
</dbReference>
<reference evidence="2 3" key="1">
    <citation type="submission" date="2019-02" db="EMBL/GenBank/DDBJ databases">
        <title>Kribbella capetownensis sp. nov. and Kribbella speibonae sp. nov., isolated from soil.</title>
        <authorList>
            <person name="Curtis S.M."/>
            <person name="Norton I."/>
            <person name="Everest G.J."/>
            <person name="Meyers P.R."/>
        </authorList>
    </citation>
    <scope>NUCLEOTIDE SEQUENCE [LARGE SCALE GENOMIC DNA]</scope>
    <source>
        <strain evidence="2 3">YM53</strain>
    </source>
</reference>
<gene>
    <name evidence="2" type="ORF">E0H75_08025</name>
</gene>
<protein>
    <submittedName>
        <fullName evidence="2">XRE family transcriptional regulator</fullName>
    </submittedName>
</protein>
<dbReference type="GO" id="GO:0003677">
    <property type="term" value="F:DNA binding"/>
    <property type="evidence" value="ECO:0007669"/>
    <property type="project" value="InterPro"/>
</dbReference>
<name>A0A4R0K2U2_9ACTN</name>
<dbReference type="Pfam" id="PF17765">
    <property type="entry name" value="MLTR_LBD"/>
    <property type="match status" value="1"/>
</dbReference>
<organism evidence="2 3">
    <name type="scientific">Kribbella capetownensis</name>
    <dbReference type="NCBI Taxonomy" id="1572659"/>
    <lineage>
        <taxon>Bacteria</taxon>
        <taxon>Bacillati</taxon>
        <taxon>Actinomycetota</taxon>
        <taxon>Actinomycetes</taxon>
        <taxon>Propionibacteriales</taxon>
        <taxon>Kribbellaceae</taxon>
        <taxon>Kribbella</taxon>
    </lineage>
</organism>
<dbReference type="CDD" id="cd00093">
    <property type="entry name" value="HTH_XRE"/>
    <property type="match status" value="1"/>
</dbReference>
<dbReference type="InterPro" id="IPR001387">
    <property type="entry name" value="Cro/C1-type_HTH"/>
</dbReference>
<evidence type="ECO:0000259" key="1">
    <source>
        <dbReference type="PROSITE" id="PS50943"/>
    </source>
</evidence>
<dbReference type="InterPro" id="IPR010982">
    <property type="entry name" value="Lambda_DNA-bd_dom_sf"/>
</dbReference>